<dbReference type="EMBL" id="JANTYZ010000007">
    <property type="protein sequence ID" value="MCS3865945.1"/>
    <property type="molecule type" value="Genomic_DNA"/>
</dbReference>
<dbReference type="RefSeq" id="WP_240331096.1">
    <property type="nucleotide sequence ID" value="NZ_CP030369.1"/>
</dbReference>
<proteinExistence type="predicted"/>
<dbReference type="Proteomes" id="UP001155034">
    <property type="component" value="Unassembled WGS sequence"/>
</dbReference>
<dbReference type="AlphaFoldDB" id="A0A9X2PXR5"/>
<dbReference type="Proteomes" id="UP001155010">
    <property type="component" value="Unassembled WGS sequence"/>
</dbReference>
<evidence type="ECO:0000313" key="2">
    <source>
        <dbReference type="EMBL" id="MCS3953223.1"/>
    </source>
</evidence>
<accession>A0A9X2PXR5</accession>
<name>A0A9X2PXR5_9BACT</name>
<organism evidence="1 3">
    <name type="scientific">Salinibacter ruber</name>
    <dbReference type="NCBI Taxonomy" id="146919"/>
    <lineage>
        <taxon>Bacteria</taxon>
        <taxon>Pseudomonadati</taxon>
        <taxon>Rhodothermota</taxon>
        <taxon>Rhodothermia</taxon>
        <taxon>Rhodothermales</taxon>
        <taxon>Salinibacteraceae</taxon>
        <taxon>Salinibacter</taxon>
    </lineage>
</organism>
<dbReference type="EMBL" id="JANUBB010000019">
    <property type="protein sequence ID" value="MCS3953223.1"/>
    <property type="molecule type" value="Genomic_DNA"/>
</dbReference>
<evidence type="ECO:0008006" key="4">
    <source>
        <dbReference type="Google" id="ProtNLM"/>
    </source>
</evidence>
<evidence type="ECO:0000313" key="3">
    <source>
        <dbReference type="Proteomes" id="UP001155034"/>
    </source>
</evidence>
<comment type="caution">
    <text evidence="1">The sequence shown here is derived from an EMBL/GenBank/DDBJ whole genome shotgun (WGS) entry which is preliminary data.</text>
</comment>
<dbReference type="Gene3D" id="2.60.40.1820">
    <property type="match status" value="1"/>
</dbReference>
<evidence type="ECO:0000313" key="1">
    <source>
        <dbReference type="EMBL" id="MCS3865945.1"/>
    </source>
</evidence>
<gene>
    <name evidence="1" type="ORF">GGP82_002509</name>
    <name evidence="2" type="ORF">GGP83_003198</name>
</gene>
<sequence>MPCVLGLLLLAATGCTAFREVANLRKVQFSIDRVAQPRLAGVDLARVQSYDDLRSTDVLRLGSALSNGSLPLSVTLHLDAENPSSNSVDARLTQMDWTLLLEDKETVSGRFEREVVLPPGEPTDVPVDVEVDLVRFFDDNLQGLVDLAAAIDGDAPPQTLKLRVQPTVDTRLGPLQYPSPITVVSRRVGDGAQTP</sequence>
<protein>
    <recommendedName>
        <fullName evidence="4">Late embryogenesis abundant protein LEA-2 subgroup domain-containing protein</fullName>
    </recommendedName>
</protein>
<dbReference type="SUPFAM" id="SSF117070">
    <property type="entry name" value="LEA14-like"/>
    <property type="match status" value="1"/>
</dbReference>
<reference evidence="1" key="1">
    <citation type="submission" date="2022-08" db="EMBL/GenBank/DDBJ databases">
        <title>Genomic Encyclopedia of Type Strains, Phase V (KMG-V): Genome sequencing to study the core and pangenomes of soil and plant-associated prokaryotes.</title>
        <authorList>
            <person name="Whitman W."/>
        </authorList>
    </citation>
    <scope>NUCLEOTIDE SEQUENCE</scope>
    <source>
        <strain evidence="1">SP2016B</strain>
        <strain evidence="2">SP2017</strain>
    </source>
</reference>